<accession>A0ABU5IMY9</accession>
<comment type="caution">
    <text evidence="2">The sequence shown here is derived from an EMBL/GenBank/DDBJ whole genome shotgun (WGS) entry which is preliminary data.</text>
</comment>
<organism evidence="2 3">
    <name type="scientific">Azohydromonas lata</name>
    <dbReference type="NCBI Taxonomy" id="45677"/>
    <lineage>
        <taxon>Bacteria</taxon>
        <taxon>Pseudomonadati</taxon>
        <taxon>Pseudomonadota</taxon>
        <taxon>Betaproteobacteria</taxon>
        <taxon>Burkholderiales</taxon>
        <taxon>Sphaerotilaceae</taxon>
        <taxon>Azohydromonas</taxon>
    </lineage>
</organism>
<protein>
    <submittedName>
        <fullName evidence="2">Uncharacterized protein</fullName>
    </submittedName>
</protein>
<gene>
    <name evidence="2" type="ORF">SM757_27035</name>
</gene>
<evidence type="ECO:0000313" key="2">
    <source>
        <dbReference type="EMBL" id="MDZ5460240.1"/>
    </source>
</evidence>
<proteinExistence type="predicted"/>
<sequence>MLDAFKHWFSRRAGLPGERALADWAHALGHHFKRSRDADGFIVEAHDGSWRLEWGPSQRRYIQGQELRLRAPLTGGAGLQMLLLTRGLLDLLEKQVFEQYTQELQTRIDLATPDEMRWLVLHPKLPAAELHALRGHYGGVGQPLEALASWVSGPLGTALAEWAARSSSSGPLLFIVQRERLTLRTALPRPDTQPIAELLRLFEVARREAQRVAAQWHVPGMEDPAASLWPHSADGPDTPAGPVR</sequence>
<dbReference type="RefSeq" id="WP_322467759.1">
    <property type="nucleotide sequence ID" value="NZ_JAXOJX010000063.1"/>
</dbReference>
<reference evidence="2 3" key="1">
    <citation type="submission" date="2023-11" db="EMBL/GenBank/DDBJ databases">
        <title>Draft genome of Azohydromonas lata strain H1 (DSM1123), a polyhydroxyalkanoate producer.</title>
        <authorList>
            <person name="Traversa D."/>
            <person name="D'Addabbo P."/>
            <person name="Pazzani C."/>
            <person name="Manzari C."/>
            <person name="Chiara M."/>
            <person name="Scrascia M."/>
        </authorList>
    </citation>
    <scope>NUCLEOTIDE SEQUENCE [LARGE SCALE GENOMIC DNA]</scope>
    <source>
        <strain evidence="2 3">H1</strain>
    </source>
</reference>
<dbReference type="Proteomes" id="UP001293718">
    <property type="component" value="Unassembled WGS sequence"/>
</dbReference>
<name>A0ABU5IMY9_9BURK</name>
<keyword evidence="3" id="KW-1185">Reference proteome</keyword>
<evidence type="ECO:0000313" key="3">
    <source>
        <dbReference type="Proteomes" id="UP001293718"/>
    </source>
</evidence>
<dbReference type="EMBL" id="JAXOJX010000063">
    <property type="protein sequence ID" value="MDZ5460240.1"/>
    <property type="molecule type" value="Genomic_DNA"/>
</dbReference>
<evidence type="ECO:0000256" key="1">
    <source>
        <dbReference type="SAM" id="MobiDB-lite"/>
    </source>
</evidence>
<feature type="region of interest" description="Disordered" evidence="1">
    <location>
        <begin position="223"/>
        <end position="244"/>
    </location>
</feature>